<reference evidence="11" key="1">
    <citation type="journal article" date="2021" name="Evol. Appl.">
        <title>The genome of the Pyrenean desman and the effects of bottlenecks and inbreeding on the genomic landscape of an endangered species.</title>
        <authorList>
            <person name="Escoda L."/>
            <person name="Castresana J."/>
        </authorList>
    </citation>
    <scope>NUCLEOTIDE SEQUENCE</scope>
    <source>
        <strain evidence="11">IBE-C5619</strain>
    </source>
</reference>
<keyword evidence="4 10" id="KW-1133">Transmembrane helix</keyword>
<feature type="transmembrane region" description="Helical" evidence="10">
    <location>
        <begin position="189"/>
        <end position="209"/>
    </location>
</feature>
<dbReference type="CDD" id="cd17407">
    <property type="entry name" value="MFS_MFSD11"/>
    <property type="match status" value="1"/>
</dbReference>
<feature type="transmembrane region" description="Helical" evidence="10">
    <location>
        <begin position="301"/>
        <end position="319"/>
    </location>
</feature>
<evidence type="ECO:0000313" key="12">
    <source>
        <dbReference type="Proteomes" id="UP000700334"/>
    </source>
</evidence>
<evidence type="ECO:0000313" key="11">
    <source>
        <dbReference type="EMBL" id="KAG8507462.1"/>
    </source>
</evidence>
<dbReference type="EMBL" id="JAGFMF010012102">
    <property type="protein sequence ID" value="KAG8507462.1"/>
    <property type="molecule type" value="Genomic_DNA"/>
</dbReference>
<dbReference type="SUPFAM" id="SSF103473">
    <property type="entry name" value="MFS general substrate transporter"/>
    <property type="match status" value="1"/>
</dbReference>
<keyword evidence="5 10" id="KW-0472">Membrane</keyword>
<evidence type="ECO:0000256" key="2">
    <source>
        <dbReference type="ARBA" id="ARBA00009172"/>
    </source>
</evidence>
<evidence type="ECO:0000256" key="7">
    <source>
        <dbReference type="ARBA" id="ARBA00040302"/>
    </source>
</evidence>
<evidence type="ECO:0000256" key="5">
    <source>
        <dbReference type="ARBA" id="ARBA00023136"/>
    </source>
</evidence>
<evidence type="ECO:0000256" key="1">
    <source>
        <dbReference type="ARBA" id="ARBA00004141"/>
    </source>
</evidence>
<comment type="caution">
    <text evidence="11">The sequence shown here is derived from an EMBL/GenBank/DDBJ whole genome shotgun (WGS) entry which is preliminary data.</text>
</comment>
<name>A0A8J5ZVS7_GALPY</name>
<dbReference type="GO" id="GO:0016020">
    <property type="term" value="C:membrane"/>
    <property type="evidence" value="ECO:0007669"/>
    <property type="project" value="UniProtKB-SubCell"/>
</dbReference>
<feature type="transmembrane region" description="Helical" evidence="10">
    <location>
        <begin position="540"/>
        <end position="561"/>
    </location>
</feature>
<dbReference type="InterPro" id="IPR051617">
    <property type="entry name" value="UNC-93-like_regulator"/>
</dbReference>
<protein>
    <recommendedName>
        <fullName evidence="7">UNC93-like protein MFSD11</fullName>
    </recommendedName>
    <alternativeName>
        <fullName evidence="8">Major facilitator superfamily domain-containing protein 11</fullName>
    </alternativeName>
</protein>
<feature type="compositionally biased region" description="Basic residues" evidence="9">
    <location>
        <begin position="9"/>
        <end position="24"/>
    </location>
</feature>
<dbReference type="Pfam" id="PF05978">
    <property type="entry name" value="UNC-93"/>
    <property type="match status" value="2"/>
</dbReference>
<dbReference type="InterPro" id="IPR010291">
    <property type="entry name" value="Ion_channel_UNC-93"/>
</dbReference>
<feature type="transmembrane region" description="Helical" evidence="10">
    <location>
        <begin position="267"/>
        <end position="294"/>
    </location>
</feature>
<dbReference type="InterPro" id="IPR036259">
    <property type="entry name" value="MFS_trans_sf"/>
</dbReference>
<feature type="non-terminal residue" evidence="11">
    <location>
        <position position="1"/>
    </location>
</feature>
<dbReference type="OrthoDB" id="196103at2759"/>
<keyword evidence="12" id="KW-1185">Reference proteome</keyword>
<evidence type="ECO:0000256" key="8">
    <source>
        <dbReference type="ARBA" id="ARBA00041910"/>
    </source>
</evidence>
<keyword evidence="3 10" id="KW-0812">Transmembrane</keyword>
<dbReference type="AlphaFoldDB" id="A0A8J5ZVS7"/>
<proteinExistence type="inferred from homology"/>
<evidence type="ECO:0000256" key="3">
    <source>
        <dbReference type="ARBA" id="ARBA00022692"/>
    </source>
</evidence>
<dbReference type="Proteomes" id="UP000700334">
    <property type="component" value="Unassembled WGS sequence"/>
</dbReference>
<dbReference type="Gene3D" id="1.20.1250.20">
    <property type="entry name" value="MFS general substrate transporter like domains"/>
    <property type="match status" value="1"/>
</dbReference>
<evidence type="ECO:0000256" key="4">
    <source>
        <dbReference type="ARBA" id="ARBA00022989"/>
    </source>
</evidence>
<evidence type="ECO:0000256" key="10">
    <source>
        <dbReference type="SAM" id="Phobius"/>
    </source>
</evidence>
<accession>A0A8J5ZVS7</accession>
<feature type="transmembrane region" description="Helical" evidence="10">
    <location>
        <begin position="230"/>
        <end position="255"/>
    </location>
</feature>
<sequence>VSGPASRPARLRRARRAGRKARSHGCREGGAEFEGSWKARETLFPAVQRARTLGQEEEEVLPARAPPPLPCQYARSARLFCSRLSPASGRGAAPLSLAPDYFLPHNPLPQLPLPGAPSRDLPPQPPVVPRGGGVRRRACAARAARDYISRRASRLGMRSGDPPPDPRTVSGFAPRSAECPGLLLTSGRLYNIIILGIAFMFMFTAFQTCGNVEQTVIRSLNSTDFHGSGYTSMAIIYGVFSASNLITPSVVAIVGPQLSMLASGLFYSMYIAVFIQPFTWSFYTASVFIGIAAAERDRRTVFIALTVISLVGTVLFFLIRKPDPENVLGEDDPSDDQDMEVSESPQNNMTKAVDAFKKSLKLCVTKEMLLLSVTTAYTGLELTFFSGVYGTCIGAVNKFGTEEKSLIGLSGIFIGIGEILGGSLFGLLSKNNRFGRNPVVLLGILVHFVAFYLIFLNMPGDAPVAPAEGTDSSAYIRSSKEVAIFCSFLLGLGDSCFNTQLLSILGFLYSEDSAPAFAVFKFVQSICAAVAFFYSNYLLLHWQLLVMVIFGFFGTVSFFTVEWEAAAVVARGSDYRSI</sequence>
<keyword evidence="6" id="KW-0325">Glycoprotein</keyword>
<feature type="transmembrane region" description="Helical" evidence="10">
    <location>
        <begin position="406"/>
        <end position="427"/>
    </location>
</feature>
<organism evidence="11 12">
    <name type="scientific">Galemys pyrenaicus</name>
    <name type="common">Iberian desman</name>
    <name type="synonym">Pyrenean desman</name>
    <dbReference type="NCBI Taxonomy" id="202257"/>
    <lineage>
        <taxon>Eukaryota</taxon>
        <taxon>Metazoa</taxon>
        <taxon>Chordata</taxon>
        <taxon>Craniata</taxon>
        <taxon>Vertebrata</taxon>
        <taxon>Euteleostomi</taxon>
        <taxon>Mammalia</taxon>
        <taxon>Eutheria</taxon>
        <taxon>Laurasiatheria</taxon>
        <taxon>Eulipotyphla</taxon>
        <taxon>Talpidae</taxon>
        <taxon>Galemys</taxon>
    </lineage>
</organism>
<comment type="similarity">
    <text evidence="2">Belongs to the unc-93 family.</text>
</comment>
<feature type="transmembrane region" description="Helical" evidence="10">
    <location>
        <begin position="439"/>
        <end position="458"/>
    </location>
</feature>
<comment type="subcellular location">
    <subcellularLocation>
        <location evidence="1">Membrane</location>
        <topology evidence="1">Multi-pass membrane protein</topology>
    </subcellularLocation>
</comment>
<dbReference type="PANTHER" id="PTHR23294:SF0">
    <property type="entry name" value="UNC93-LIKE PROTEIN MFSD11"/>
    <property type="match status" value="1"/>
</dbReference>
<gene>
    <name evidence="11" type="ORF">J0S82_013164</name>
</gene>
<evidence type="ECO:0000256" key="9">
    <source>
        <dbReference type="SAM" id="MobiDB-lite"/>
    </source>
</evidence>
<feature type="region of interest" description="Disordered" evidence="9">
    <location>
        <begin position="1"/>
        <end position="32"/>
    </location>
</feature>
<dbReference type="PANTHER" id="PTHR23294">
    <property type="entry name" value="ET TRANSLATION PRODUCT-RELATED"/>
    <property type="match status" value="1"/>
</dbReference>
<evidence type="ECO:0000256" key="6">
    <source>
        <dbReference type="ARBA" id="ARBA00023180"/>
    </source>
</evidence>